<reference evidence="2 3" key="2">
    <citation type="submission" date="2024-03" db="EMBL/GenBank/DDBJ databases">
        <title>The Genome Sequence of Enterococcus sp. DIV1094.</title>
        <authorList>
            <consortium name="The Broad Institute Genomics Platform"/>
            <consortium name="The Broad Institute Microbial Omics Core"/>
            <consortium name="The Broad Institute Genomic Center for Infectious Diseases"/>
            <person name="Earl A."/>
            <person name="Manson A."/>
            <person name="Gilmore M."/>
            <person name="Schwartman J."/>
            <person name="Shea T."/>
            <person name="Abouelleil A."/>
            <person name="Cao P."/>
            <person name="Chapman S."/>
            <person name="Cusick C."/>
            <person name="Young S."/>
            <person name="Neafsey D."/>
            <person name="Nusbaum C."/>
            <person name="Birren B."/>
        </authorList>
    </citation>
    <scope>NUCLEOTIDE SEQUENCE [LARGE SCALE GENOMIC DNA]</scope>
    <source>
        <strain evidence="2 3">DIV1094</strain>
    </source>
</reference>
<dbReference type="Proteomes" id="UP000664360">
    <property type="component" value="Chromosome"/>
</dbReference>
<feature type="region of interest" description="Disordered" evidence="1">
    <location>
        <begin position="238"/>
        <end position="288"/>
    </location>
</feature>
<proteinExistence type="predicted"/>
<keyword evidence="3" id="KW-1185">Reference proteome</keyword>
<feature type="region of interest" description="Disordered" evidence="1">
    <location>
        <begin position="146"/>
        <end position="180"/>
    </location>
</feature>
<feature type="compositionally biased region" description="Polar residues" evidence="1">
    <location>
        <begin position="163"/>
        <end position="174"/>
    </location>
</feature>
<dbReference type="RefSeq" id="WP_206857846.1">
    <property type="nucleotide sequence ID" value="NZ_CP147250.1"/>
</dbReference>
<reference evidence="2 3" key="1">
    <citation type="submission" date="2021-03" db="EMBL/GenBank/DDBJ databases">
        <authorList>
            <person name="Gilmore M.S."/>
            <person name="Schwartzman J."/>
            <person name="Van Tyne D."/>
            <person name="Martin M."/>
            <person name="Earl A.M."/>
            <person name="Manson A.L."/>
            <person name="Straub T."/>
            <person name="Salamzade R."/>
            <person name="Saavedra J."/>
            <person name="Lebreton F."/>
            <person name="Prichula J."/>
            <person name="Schaufler K."/>
            <person name="Gaca A."/>
            <person name="Sgardioli B."/>
            <person name="Wagenaar J."/>
            <person name="Strong T."/>
        </authorList>
    </citation>
    <scope>NUCLEOTIDE SEQUENCE [LARGE SCALE GENOMIC DNA]</scope>
    <source>
        <strain evidence="2 3">DIV1094</strain>
    </source>
</reference>
<accession>A0ABZ2SZ22</accession>
<sequence length="418" mass="48258">MEQSSNRQSSFDFGQYYSIKRYKKHFGHLNKTADFKRVLIECHKQMEETQDQLPKHRNGALWIRQILTDFKQKKQSRSDRFFNFVLRRDQVKEPKKYENTLKELNSKYFDREYLQVIINKGVSIDRPVAIDEAKVVSEISRLQETATHRKPMKHIQQEREPVQRNQQPPKNPISTWKKKDSEHQLIYADLDLAQGDPTFTVTVKSTSDEIPYAVIQHTVAQAFSESNKDTVEVNIKVSRENNQQIHERKELVIEQQENPPKLPPKKHRRNPSVHGEVPFTGHHDNPIMPRRLSTISEVSHDSAVSQISAGNGSLKKAFERRNSILQELRSAPQQAASTSTSMANEQTSNSKRSVMQRVWEIENGSGAPKGTFTHQDHGTSKRPLNLTMQEAVRKSGNNRPPEVPSRSLKPKYNSQQRA</sequence>
<evidence type="ECO:0000313" key="2">
    <source>
        <dbReference type="EMBL" id="WYJ80857.1"/>
    </source>
</evidence>
<evidence type="ECO:0000256" key="1">
    <source>
        <dbReference type="SAM" id="MobiDB-lite"/>
    </source>
</evidence>
<organism evidence="2 3">
    <name type="scientific">Candidatus Enterococcus mangumiae</name>
    <dbReference type="NCBI Taxonomy" id="2230878"/>
    <lineage>
        <taxon>Bacteria</taxon>
        <taxon>Bacillati</taxon>
        <taxon>Bacillota</taxon>
        <taxon>Bacilli</taxon>
        <taxon>Lactobacillales</taxon>
        <taxon>Enterococcaceae</taxon>
        <taxon>Enterococcus</taxon>
    </lineage>
</organism>
<evidence type="ECO:0000313" key="3">
    <source>
        <dbReference type="Proteomes" id="UP000664360"/>
    </source>
</evidence>
<name>A0ABZ2SZ22_9ENTE</name>
<feature type="region of interest" description="Disordered" evidence="1">
    <location>
        <begin position="329"/>
        <end position="418"/>
    </location>
</feature>
<feature type="compositionally biased region" description="Low complexity" evidence="1">
    <location>
        <begin position="330"/>
        <end position="343"/>
    </location>
</feature>
<dbReference type="EMBL" id="CP147250">
    <property type="protein sequence ID" value="WYJ80857.1"/>
    <property type="molecule type" value="Genomic_DNA"/>
</dbReference>
<feature type="compositionally biased region" description="Polar residues" evidence="1">
    <location>
        <begin position="344"/>
        <end position="353"/>
    </location>
</feature>
<protein>
    <submittedName>
        <fullName evidence="2">Uncharacterized protein</fullName>
    </submittedName>
</protein>
<gene>
    <name evidence="2" type="ORF">DOK79_002441</name>
</gene>